<feature type="region of interest" description="Disordered" evidence="1">
    <location>
        <begin position="244"/>
        <end position="304"/>
    </location>
</feature>
<feature type="compositionally biased region" description="Basic and acidic residues" evidence="1">
    <location>
        <begin position="60"/>
        <end position="70"/>
    </location>
</feature>
<feature type="compositionally biased region" description="Polar residues" evidence="1">
    <location>
        <begin position="212"/>
        <end position="225"/>
    </location>
</feature>
<organism evidence="2 3">
    <name type="scientific">Macrostomum lignano</name>
    <dbReference type="NCBI Taxonomy" id="282301"/>
    <lineage>
        <taxon>Eukaryota</taxon>
        <taxon>Metazoa</taxon>
        <taxon>Spiralia</taxon>
        <taxon>Lophotrochozoa</taxon>
        <taxon>Platyhelminthes</taxon>
        <taxon>Rhabditophora</taxon>
        <taxon>Macrostomorpha</taxon>
        <taxon>Macrostomida</taxon>
        <taxon>Macrostomidae</taxon>
        <taxon>Macrostomum</taxon>
    </lineage>
</organism>
<feature type="compositionally biased region" description="Low complexity" evidence="1">
    <location>
        <begin position="160"/>
        <end position="174"/>
    </location>
</feature>
<dbReference type="WBParaSite" id="maker-uti_cns_0005995-snap-gene-0.9-mRNA-1">
    <property type="protein sequence ID" value="maker-uti_cns_0005995-snap-gene-0.9-mRNA-1"/>
    <property type="gene ID" value="maker-uti_cns_0005995-snap-gene-0.9"/>
</dbReference>
<feature type="region of interest" description="Disordered" evidence="1">
    <location>
        <begin position="152"/>
        <end position="227"/>
    </location>
</feature>
<name>A0A1I8H1I3_9PLAT</name>
<feature type="compositionally biased region" description="Basic and acidic residues" evidence="1">
    <location>
        <begin position="120"/>
        <end position="133"/>
    </location>
</feature>
<feature type="compositionally biased region" description="Low complexity" evidence="1">
    <location>
        <begin position="256"/>
        <end position="266"/>
    </location>
</feature>
<evidence type="ECO:0000313" key="4">
    <source>
        <dbReference type="WBParaSite" id="maker-uti_cns_0005995-snap-gene-0.9-mRNA-1"/>
    </source>
</evidence>
<feature type="region of interest" description="Disordered" evidence="1">
    <location>
        <begin position="1"/>
        <end position="21"/>
    </location>
</feature>
<feature type="region of interest" description="Disordered" evidence="1">
    <location>
        <begin position="57"/>
        <end position="138"/>
    </location>
</feature>
<evidence type="ECO:0000313" key="2">
    <source>
        <dbReference type="Proteomes" id="UP000095280"/>
    </source>
</evidence>
<proteinExistence type="predicted"/>
<accession>A0A1I8H1I3</accession>
<keyword evidence="2" id="KW-1185">Reference proteome</keyword>
<feature type="compositionally biased region" description="Low complexity" evidence="1">
    <location>
        <begin position="200"/>
        <end position="211"/>
    </location>
</feature>
<feature type="compositionally biased region" description="Low complexity" evidence="1">
    <location>
        <begin position="100"/>
        <end position="109"/>
    </location>
</feature>
<protein>
    <submittedName>
        <fullName evidence="3 4">Uncharacterized protein</fullName>
    </submittedName>
</protein>
<sequence length="304" mass="32782">MSAANDRRWCSPFPPTNSADERRFDDVTLAAPKARAAGAGWGSNWLLPEEDEAAVAAADGADRRDGEGRLRFGNSAAQGDADSEFELNTGGGRVIFTMAPRGPWPGRGQPLPPPPSRSTSDFDHPHEGHDQRRSLQPSAVLHRAVHTRPLVTGDGLQHRQQLPAAATTASAPAQGSGGSKRFSLRRLFGIKSSSRHSVSRSRSSASAATSALTVNTTTPQSSRSVAVNGAKSMHTYTYSDTKMYHHHHPKLSRHLQYQPQQQPHYQNGFSSGAAGPPAVRSRYNADVTLGSRSPPQPAPDYWRV</sequence>
<evidence type="ECO:0000313" key="3">
    <source>
        <dbReference type="WBParaSite" id="maker-uti_cns_0003938-snap-gene-0.9-mRNA-1"/>
    </source>
</evidence>
<evidence type="ECO:0000256" key="1">
    <source>
        <dbReference type="SAM" id="MobiDB-lite"/>
    </source>
</evidence>
<dbReference type="AlphaFoldDB" id="A0A1I8H1I3"/>
<reference evidence="3 4" key="1">
    <citation type="submission" date="2016-11" db="UniProtKB">
        <authorList>
            <consortium name="WormBaseParasite"/>
        </authorList>
    </citation>
    <scope>IDENTIFICATION</scope>
</reference>
<feature type="compositionally biased region" description="Basic residues" evidence="1">
    <location>
        <begin position="244"/>
        <end position="253"/>
    </location>
</feature>
<dbReference type="WBParaSite" id="maker-uti_cns_0007035-snap-gene-0.4-mRNA-1">
    <property type="protein sequence ID" value="maker-uti_cns_0007035-snap-gene-0.4-mRNA-1"/>
    <property type="gene ID" value="maker-uti_cns_0007035-snap-gene-0.4"/>
</dbReference>
<dbReference type="WBParaSite" id="maker-uti_cns_0003938-snap-gene-0.9-mRNA-1">
    <property type="protein sequence ID" value="maker-uti_cns_0003938-snap-gene-0.9-mRNA-1"/>
    <property type="gene ID" value="maker-uti_cns_0003938-snap-gene-0.9"/>
</dbReference>
<dbReference type="Proteomes" id="UP000095280">
    <property type="component" value="Unplaced"/>
</dbReference>